<dbReference type="EMBL" id="AFRT01005331">
    <property type="protein sequence ID" value="ELU35781.1"/>
    <property type="molecule type" value="Genomic_DNA"/>
</dbReference>
<sequence>MAPVGSGLVHSGSRASDNVLSLSSADNKIRYSTKDTTDISHLSYYSPENHVIVSISVQWSICVLRCRMRGAWNGRDSLYGDNVPRVVWLRALV</sequence>
<comment type="caution">
    <text evidence="1">The sequence shown here is derived from an EMBL/GenBank/DDBJ whole genome shotgun (WGS) entry which is preliminary data.</text>
</comment>
<evidence type="ECO:0000313" key="2">
    <source>
        <dbReference type="Proteomes" id="UP000011668"/>
    </source>
</evidence>
<gene>
    <name evidence="1" type="ORF">AG1IA_10189</name>
</gene>
<dbReference type="AlphaFoldDB" id="L8WCA5"/>
<proteinExistence type="predicted"/>
<keyword evidence="2" id="KW-1185">Reference proteome</keyword>
<dbReference type="Proteomes" id="UP000011668">
    <property type="component" value="Unassembled WGS sequence"/>
</dbReference>
<evidence type="ECO:0000313" key="1">
    <source>
        <dbReference type="EMBL" id="ELU35781.1"/>
    </source>
</evidence>
<organism evidence="1 2">
    <name type="scientific">Thanatephorus cucumeris (strain AG1-IA)</name>
    <name type="common">Rice sheath blight fungus</name>
    <name type="synonym">Rhizoctonia solani</name>
    <dbReference type="NCBI Taxonomy" id="983506"/>
    <lineage>
        <taxon>Eukaryota</taxon>
        <taxon>Fungi</taxon>
        <taxon>Dikarya</taxon>
        <taxon>Basidiomycota</taxon>
        <taxon>Agaricomycotina</taxon>
        <taxon>Agaricomycetes</taxon>
        <taxon>Cantharellales</taxon>
        <taxon>Ceratobasidiaceae</taxon>
        <taxon>Rhizoctonia</taxon>
        <taxon>Rhizoctonia solani AG-1</taxon>
    </lineage>
</organism>
<name>L8WCA5_THACA</name>
<accession>L8WCA5</accession>
<dbReference type="HOGENOM" id="CLU_2401171_0_0_1"/>
<reference evidence="1 2" key="1">
    <citation type="journal article" date="2013" name="Nat. Commun.">
        <title>The evolution and pathogenic mechanisms of the rice sheath blight pathogen.</title>
        <authorList>
            <person name="Zheng A."/>
            <person name="Lin R."/>
            <person name="Xu L."/>
            <person name="Qin P."/>
            <person name="Tang C."/>
            <person name="Ai P."/>
            <person name="Zhang D."/>
            <person name="Liu Y."/>
            <person name="Sun Z."/>
            <person name="Feng H."/>
            <person name="Wang Y."/>
            <person name="Chen Y."/>
            <person name="Liang X."/>
            <person name="Fu R."/>
            <person name="Li Q."/>
            <person name="Zhang J."/>
            <person name="Yu X."/>
            <person name="Xie Z."/>
            <person name="Ding L."/>
            <person name="Guan P."/>
            <person name="Tang J."/>
            <person name="Liang Y."/>
            <person name="Wang S."/>
            <person name="Deng Q."/>
            <person name="Li S."/>
            <person name="Zhu J."/>
            <person name="Wang L."/>
            <person name="Liu H."/>
            <person name="Li P."/>
        </authorList>
    </citation>
    <scope>NUCLEOTIDE SEQUENCE [LARGE SCALE GENOMIC DNA]</scope>
    <source>
        <strain evidence="2">AG-1 IA</strain>
    </source>
</reference>
<protein>
    <submittedName>
        <fullName evidence="1">Uncharacterized protein</fullName>
    </submittedName>
</protein>